<gene>
    <name evidence="1" type="ORF">CQW49_02800</name>
</gene>
<dbReference type="Proteomes" id="UP000230709">
    <property type="component" value="Chromosome"/>
</dbReference>
<dbReference type="AlphaFoldDB" id="A0A2D2CW86"/>
<evidence type="ECO:0000313" key="1">
    <source>
        <dbReference type="EMBL" id="ATQ66936.1"/>
    </source>
</evidence>
<name>A0A2D2CW86_METT3</name>
<keyword evidence="2" id="KW-1185">Reference proteome</keyword>
<dbReference type="EMBL" id="CP023737">
    <property type="protein sequence ID" value="ATQ66936.1"/>
    <property type="molecule type" value="Genomic_DNA"/>
</dbReference>
<sequence length="69" mass="7449">MALTAEDIKEGKCYATSGKERYKVIAINPRGIVSFLTFEGNSKPGPLRANCGMKAFLEGVTKEIPCPAE</sequence>
<reference evidence="2" key="1">
    <citation type="submission" date="2017-10" db="EMBL/GenBank/DDBJ databases">
        <title>Completed PacBio SMRT sequence of Methylosinus trichosporium OB3b reveals presence of a third large plasmid.</title>
        <authorList>
            <person name="Charles T.C."/>
            <person name="Lynch M.D.J."/>
            <person name="Heil J.R."/>
            <person name="Cheng J."/>
        </authorList>
    </citation>
    <scope>NUCLEOTIDE SEQUENCE [LARGE SCALE GENOMIC DNA]</scope>
    <source>
        <strain evidence="2">OB3b</strain>
    </source>
</reference>
<protein>
    <submittedName>
        <fullName evidence="1">Uncharacterized protein</fullName>
    </submittedName>
</protein>
<evidence type="ECO:0000313" key="2">
    <source>
        <dbReference type="Proteomes" id="UP000230709"/>
    </source>
</evidence>
<dbReference type="STRING" id="595536.GCA_000178815_00389"/>
<organism evidence="1 2">
    <name type="scientific">Methylosinus trichosporium (strain ATCC 35070 / NCIMB 11131 / UNIQEM 75 / OB3b)</name>
    <dbReference type="NCBI Taxonomy" id="595536"/>
    <lineage>
        <taxon>Bacteria</taxon>
        <taxon>Pseudomonadati</taxon>
        <taxon>Pseudomonadota</taxon>
        <taxon>Alphaproteobacteria</taxon>
        <taxon>Hyphomicrobiales</taxon>
        <taxon>Methylocystaceae</taxon>
        <taxon>Methylosinus</taxon>
    </lineage>
</organism>
<dbReference type="KEGG" id="mtw:CQW49_02800"/>
<accession>A0A2D2CW86</accession>
<proteinExistence type="predicted"/>
<dbReference type="RefSeq" id="WP_003612459.1">
    <property type="nucleotide sequence ID" value="NZ_ADVE02000001.1"/>
</dbReference>